<proteinExistence type="inferred from homology"/>
<evidence type="ECO:0000256" key="3">
    <source>
        <dbReference type="ARBA" id="ARBA00022677"/>
    </source>
</evidence>
<comment type="similarity">
    <text evidence="2 4">Belongs to the perilipin family.</text>
</comment>
<evidence type="ECO:0000256" key="4">
    <source>
        <dbReference type="PIRNR" id="PIRNR036881"/>
    </source>
</evidence>
<dbReference type="GO" id="GO:0019915">
    <property type="term" value="P:lipid storage"/>
    <property type="evidence" value="ECO:0007669"/>
    <property type="project" value="TreeGrafter"/>
</dbReference>
<evidence type="ECO:0000256" key="1">
    <source>
        <dbReference type="ARBA" id="ARBA00004502"/>
    </source>
</evidence>
<dbReference type="Pfam" id="PF03036">
    <property type="entry name" value="Perilipin"/>
    <property type="match status" value="2"/>
</dbReference>
<dbReference type="Gene3D" id="1.20.120.340">
    <property type="entry name" value="Flagellar protein FliS"/>
    <property type="match status" value="1"/>
</dbReference>
<keyword evidence="3" id="KW-0551">Lipid droplet</keyword>
<dbReference type="GO" id="GO:0010890">
    <property type="term" value="P:positive regulation of triglyceride storage"/>
    <property type="evidence" value="ECO:0007669"/>
    <property type="project" value="TreeGrafter"/>
</dbReference>
<dbReference type="AlphaFoldDB" id="A0A8C8SG61"/>
<dbReference type="PANTHER" id="PTHR14024:SF51">
    <property type="entry name" value="PERILIPIN-RELATED"/>
    <property type="match status" value="1"/>
</dbReference>
<accession>A0A8C8SG61</accession>
<reference evidence="5" key="1">
    <citation type="submission" date="2025-08" db="UniProtKB">
        <authorList>
            <consortium name="Ensembl"/>
        </authorList>
    </citation>
    <scope>IDENTIFICATION</scope>
</reference>
<dbReference type="Ensembl" id="ENSPCET00000019780.1">
    <property type="protein sequence ID" value="ENSPCEP00000019129.1"/>
    <property type="gene ID" value="ENSPCEG00000014868.1"/>
</dbReference>
<dbReference type="SUPFAM" id="SSF109775">
    <property type="entry name" value="Mannose-6-phosphate receptor binding protein 1 (Tip47), C-terminal domain"/>
    <property type="match status" value="1"/>
</dbReference>
<keyword evidence="6" id="KW-1185">Reference proteome</keyword>
<dbReference type="Gene3D" id="3.30.720.170">
    <property type="entry name" value="Perilipin, alpha-beta domain"/>
    <property type="match status" value="1"/>
</dbReference>
<comment type="subcellular location">
    <subcellularLocation>
        <location evidence="1">Lipid droplet</location>
    </subcellularLocation>
</comment>
<reference evidence="5" key="2">
    <citation type="submission" date="2025-09" db="UniProtKB">
        <authorList>
            <consortium name="Ensembl"/>
        </authorList>
    </citation>
    <scope>IDENTIFICATION</scope>
</reference>
<protein>
    <recommendedName>
        <fullName evidence="4">Perilipin</fullName>
    </recommendedName>
</protein>
<organism evidence="5 6">
    <name type="scientific">Pelusios castaneus</name>
    <name type="common">West African mud turtle</name>
    <dbReference type="NCBI Taxonomy" id="367368"/>
    <lineage>
        <taxon>Eukaryota</taxon>
        <taxon>Metazoa</taxon>
        <taxon>Chordata</taxon>
        <taxon>Craniata</taxon>
        <taxon>Vertebrata</taxon>
        <taxon>Euteleostomi</taxon>
        <taxon>Archelosauria</taxon>
        <taxon>Testudinata</taxon>
        <taxon>Testudines</taxon>
        <taxon>Pleurodira</taxon>
        <taxon>Pelomedusidae</taxon>
        <taxon>Pelusios</taxon>
    </lineage>
</organism>
<evidence type="ECO:0000313" key="6">
    <source>
        <dbReference type="Proteomes" id="UP000694393"/>
    </source>
</evidence>
<dbReference type="InterPro" id="IPR004279">
    <property type="entry name" value="Perilipin"/>
</dbReference>
<name>A0A8C8SG61_9SAUR</name>
<dbReference type="GO" id="GO:0005811">
    <property type="term" value="C:lipid droplet"/>
    <property type="evidence" value="ECO:0007669"/>
    <property type="project" value="UniProtKB-SubCell"/>
</dbReference>
<dbReference type="PIRSF" id="PIRSF036881">
    <property type="entry name" value="PAT"/>
    <property type="match status" value="1"/>
</dbReference>
<evidence type="ECO:0000313" key="5">
    <source>
        <dbReference type="Ensembl" id="ENSPCEP00000019129.1"/>
    </source>
</evidence>
<dbReference type="PANTHER" id="PTHR14024">
    <property type="entry name" value="PERILIPIN"/>
    <property type="match status" value="1"/>
</dbReference>
<evidence type="ECO:0000256" key="2">
    <source>
        <dbReference type="ARBA" id="ARBA00006311"/>
    </source>
</evidence>
<sequence>MIILVPSESLATPYPGTDLAMMLMRSVCCSQVAGLPLLKSTYEMVSSALASAKEIHPSIKSVCDAAEKGVVAVADAAVTGAQPFLSKPEPRIETAEESGSQGLEKLEEKLPVLQQPDKVTTSYVTKEILQGIMAALEKSEELVDHYLPITDEELAKLAESVEEAEGSAVQHHHGYFVRLGSLSAQLRQRAYQHSLGKVRQAKQGMQESFLQFHEVLDLINSIRKNVDQKHQDSQQKLHQMWLDWSSKQPEGSHDQVESHTLAMSHSIAHQLQDTCQTLMASIQGLPSSLQEKVQQVLQNLKELHSSFFAAKSLQDLPSATLTQSQEKMTTAQEYIDELLEYVEHNTPLSWLVGPFAPSARSFGCFLSLVLVLLGTCTAVWMWQHLDETTFHVL</sequence>
<dbReference type="Proteomes" id="UP000694393">
    <property type="component" value="Unplaced"/>
</dbReference>
<dbReference type="GO" id="GO:0005829">
    <property type="term" value="C:cytosol"/>
    <property type="evidence" value="ECO:0007669"/>
    <property type="project" value="TreeGrafter"/>
</dbReference>